<dbReference type="Proteomes" id="UP000001971">
    <property type="component" value="Plasmid pMT"/>
</dbReference>
<geneLocation type="plasmid" evidence="1">
    <name>pMT</name>
</geneLocation>
<keyword evidence="1" id="KW-0614">Plasmid</keyword>
<dbReference type="AlphaFoldDB" id="A0A0H2YCT2"/>
<sequence>MTARLTKRSSFNHTTQTSLFLVWYVDAECTQPERRKMDREMLAEWLRDIARHIEEESPLIRDVSVDDALSEEGLARKIITITFNAPGRAPQPEEDVSSIPRH</sequence>
<gene>
    <name evidence="1" type="ordered locus">YPA_MT0099</name>
</gene>
<accession>A0A0H2YCT2</accession>
<protein>
    <submittedName>
        <fullName evidence="1">Uncharacterized protein</fullName>
    </submittedName>
</protein>
<proteinExistence type="predicted"/>
<dbReference type="EMBL" id="CP000309">
    <property type="protein sequence ID" value="ABG16235.1"/>
    <property type="molecule type" value="Genomic_DNA"/>
</dbReference>
<evidence type="ECO:0000313" key="2">
    <source>
        <dbReference type="Proteomes" id="UP000001971"/>
    </source>
</evidence>
<organism evidence="1 2">
    <name type="scientific">Yersinia pestis bv. Antiqua (strain Antiqua)</name>
    <dbReference type="NCBI Taxonomy" id="360102"/>
    <lineage>
        <taxon>Bacteria</taxon>
        <taxon>Pseudomonadati</taxon>
        <taxon>Pseudomonadota</taxon>
        <taxon>Gammaproteobacteria</taxon>
        <taxon>Enterobacterales</taxon>
        <taxon>Yersiniaceae</taxon>
        <taxon>Yersinia</taxon>
    </lineage>
</organism>
<evidence type="ECO:0000313" key="1">
    <source>
        <dbReference type="EMBL" id="ABG16235.1"/>
    </source>
</evidence>
<reference evidence="1 2" key="1">
    <citation type="journal article" date="2006" name="J. Bacteriol.">
        <title>Complete genome sequence of Yersinia pestis strains Antiqua and Nepal516: evidence of gene reduction in an emerging pathogen.</title>
        <authorList>
            <person name="Chain P.S."/>
            <person name="Hu P."/>
            <person name="Malfatti S.A."/>
            <person name="Radnedge L."/>
            <person name="Larimer F."/>
            <person name="Vergez L.M."/>
            <person name="Worsham P."/>
            <person name="Chu M.C."/>
            <person name="Andersen G.L."/>
        </authorList>
    </citation>
    <scope>NUCLEOTIDE SEQUENCE [LARGE SCALE GENOMIC DNA]</scope>
    <source>
        <strain evidence="1 2">Antiqua</strain>
        <plasmid evidence="1 2">pMT</plasmid>
    </source>
</reference>
<name>A0A0H2YCT2_YERPA</name>
<dbReference type="KEGG" id="ypa:YPA_MT0099"/>